<reference evidence="1" key="1">
    <citation type="journal article" date="2015" name="Genome Announc.">
        <title>Complete Genome Sequence of Yersinia ruckeri Strain CSF007-82, Etiologic Agent of Red Mouth Disease in Salmonid Fish.</title>
        <authorList>
            <person name="Nelson M.C."/>
            <person name="LaPatra S.E."/>
            <person name="Welch T.J."/>
            <person name="Graf J."/>
        </authorList>
    </citation>
    <scope>NUCLEOTIDE SEQUENCE</scope>
    <source>
        <strain evidence="1">CSF007-82</strain>
    </source>
</reference>
<dbReference type="Proteomes" id="UP000255169">
    <property type="component" value="Unassembled WGS sequence"/>
</dbReference>
<dbReference type="EMBL" id="UHJG01000001">
    <property type="protein sequence ID" value="SUQ01078.1"/>
    <property type="molecule type" value="Genomic_DNA"/>
</dbReference>
<protein>
    <submittedName>
        <fullName evidence="1">Insecticidal toxin complex</fullName>
    </submittedName>
</protein>
<dbReference type="EMBL" id="LN681231">
    <property type="protein sequence ID" value="CEK29023.1"/>
    <property type="molecule type" value="Genomic_DNA"/>
</dbReference>
<accession>A0A0A8VKV9</accession>
<evidence type="ECO:0000313" key="3">
    <source>
        <dbReference type="Proteomes" id="UP000255169"/>
    </source>
</evidence>
<organism evidence="1">
    <name type="scientific">Yersinia ruckeri</name>
    <dbReference type="NCBI Taxonomy" id="29486"/>
    <lineage>
        <taxon>Bacteria</taxon>
        <taxon>Pseudomonadati</taxon>
        <taxon>Pseudomonadota</taxon>
        <taxon>Gammaproteobacteria</taxon>
        <taxon>Enterobacterales</taxon>
        <taxon>Yersiniaceae</taxon>
        <taxon>Yersinia</taxon>
    </lineage>
</organism>
<reference evidence="2 3" key="2">
    <citation type="submission" date="2018-06" db="EMBL/GenBank/DDBJ databases">
        <authorList>
            <consortium name="Pathogen Informatics"/>
            <person name="Doyle S."/>
        </authorList>
    </citation>
    <scope>NUCLEOTIDE SEQUENCE [LARGE SCALE GENOMIC DNA]</scope>
    <source>
        <strain evidence="2 3">NCTC10476</strain>
    </source>
</reference>
<proteinExistence type="predicted"/>
<evidence type="ECO:0000313" key="2">
    <source>
        <dbReference type="EMBL" id="SUQ01078.1"/>
    </source>
</evidence>
<dbReference type="RefSeq" id="WP_004721441.1">
    <property type="nucleotide sequence ID" value="NZ_CCYO01000031.1"/>
</dbReference>
<gene>
    <name evidence="1" type="ORF">CSF007_16505</name>
    <name evidence="2" type="ORF">NCTC10476_02424</name>
</gene>
<evidence type="ECO:0000313" key="1">
    <source>
        <dbReference type="EMBL" id="CEK29023.1"/>
    </source>
</evidence>
<dbReference type="OrthoDB" id="8596416at2"/>
<dbReference type="GeneID" id="66880891"/>
<sequence length="374" mass="41721">MLKMKKFNSVRHDISQIQNQDSYLKKTEGEDEFDTKTPIEIYDMRSSASLSTPLAVCKLTDDEKIKQFKKNKVTTALLDNNSLSSHPQTPIIKDSLNKPKLSTGINRNRPNSQLMPLIFNFVTADLKATPVRLQDVLNHTELSLTPLLTDLINPAKVVMDTATKKVLNNSSQEGDILAFNAIRVSISDNKAIHALRIVDTQTSDYQKNSGAILAYWAPQGGYVDIPSHPQKGQPELVFTPGFSGCSLVADKLSDDIIRVRHVQGGKEDAEYNNLNESEHGQGMIGAMEYRHYGYHENEQGTLIENITGSAFMIYEGHSWKIKYQILINVPGILSLQESSVGWLDKQQQIKVKTRYTQGQMVIKVDSVSLDGVSA</sequence>
<name>A0A0A8VKV9_YERRU</name>
<dbReference type="AlphaFoldDB" id="A0A0A8VKV9"/>
<keyword evidence="3" id="KW-1185">Reference proteome</keyword>